<sequence length="206" mass="23161">MMAASRFTTWRRGWKESREAKQANIRSECIQPDNIPRSTTPTSTATTATAINFPQPYSHNYQSQAPTPSSNTMSQSGRESRLGFRESDIEYARKEVERRKREEQFIRKDVPLGPVPRLHKKGSLEWAQGVNAERRAASRMASLNNLGEERKMGEPVGGGSKLRHCETVGDLRAAAAAGEEKEKEESRTGRWDIGGKLKKLFGKKKN</sequence>
<reference evidence="2 3" key="1">
    <citation type="submission" date="2015-10" db="EMBL/GenBank/DDBJ databases">
        <title>Full genome of DAOMC 229536 Phialocephala scopiformis, a fungal endophyte of spruce producing the potent anti-insectan compound rugulosin.</title>
        <authorList>
            <consortium name="DOE Joint Genome Institute"/>
            <person name="Walker A.K."/>
            <person name="Frasz S.L."/>
            <person name="Seifert K.A."/>
            <person name="Miller J.D."/>
            <person name="Mondo S.J."/>
            <person name="Labutti K."/>
            <person name="Lipzen A."/>
            <person name="Dockter R."/>
            <person name="Kennedy M."/>
            <person name="Grigoriev I.V."/>
            <person name="Spatafora J.W."/>
        </authorList>
    </citation>
    <scope>NUCLEOTIDE SEQUENCE [LARGE SCALE GENOMIC DNA]</scope>
    <source>
        <strain evidence="2 3">CBS 120377</strain>
    </source>
</reference>
<dbReference type="RefSeq" id="XP_018063752.1">
    <property type="nucleotide sequence ID" value="XM_018206487.1"/>
</dbReference>
<dbReference type="Proteomes" id="UP000070700">
    <property type="component" value="Unassembled WGS sequence"/>
</dbReference>
<dbReference type="AlphaFoldDB" id="A0A132BCL7"/>
<evidence type="ECO:0000313" key="2">
    <source>
        <dbReference type="EMBL" id="KUJ09397.1"/>
    </source>
</evidence>
<evidence type="ECO:0000313" key="3">
    <source>
        <dbReference type="Proteomes" id="UP000070700"/>
    </source>
</evidence>
<dbReference type="EMBL" id="KQ947432">
    <property type="protein sequence ID" value="KUJ09397.1"/>
    <property type="molecule type" value="Genomic_DNA"/>
</dbReference>
<organism evidence="2 3">
    <name type="scientific">Mollisia scopiformis</name>
    <name type="common">Conifer needle endophyte fungus</name>
    <name type="synonym">Phialocephala scopiformis</name>
    <dbReference type="NCBI Taxonomy" id="149040"/>
    <lineage>
        <taxon>Eukaryota</taxon>
        <taxon>Fungi</taxon>
        <taxon>Dikarya</taxon>
        <taxon>Ascomycota</taxon>
        <taxon>Pezizomycotina</taxon>
        <taxon>Leotiomycetes</taxon>
        <taxon>Helotiales</taxon>
        <taxon>Mollisiaceae</taxon>
        <taxon>Mollisia</taxon>
    </lineage>
</organism>
<dbReference type="GeneID" id="28816213"/>
<name>A0A132BCL7_MOLSC</name>
<gene>
    <name evidence="2" type="ORF">LY89DRAFT_286196</name>
</gene>
<feature type="compositionally biased region" description="Basic and acidic residues" evidence="1">
    <location>
        <begin position="78"/>
        <end position="87"/>
    </location>
</feature>
<dbReference type="InParanoid" id="A0A132BCL7"/>
<feature type="compositionally biased region" description="Basic and acidic residues" evidence="1">
    <location>
        <begin position="178"/>
        <end position="195"/>
    </location>
</feature>
<evidence type="ECO:0000256" key="1">
    <source>
        <dbReference type="SAM" id="MobiDB-lite"/>
    </source>
</evidence>
<accession>A0A132BCL7</accession>
<dbReference type="KEGG" id="psco:LY89DRAFT_286196"/>
<feature type="compositionally biased region" description="Polar residues" evidence="1">
    <location>
        <begin position="55"/>
        <end position="77"/>
    </location>
</feature>
<feature type="region of interest" description="Disordered" evidence="1">
    <location>
        <begin position="174"/>
        <end position="195"/>
    </location>
</feature>
<feature type="compositionally biased region" description="Low complexity" evidence="1">
    <location>
        <begin position="38"/>
        <end position="50"/>
    </location>
</feature>
<proteinExistence type="predicted"/>
<keyword evidence="3" id="KW-1185">Reference proteome</keyword>
<protein>
    <submittedName>
        <fullName evidence="2">Uncharacterized protein</fullName>
    </submittedName>
</protein>
<feature type="region of interest" description="Disordered" evidence="1">
    <location>
        <begin position="1"/>
        <end position="87"/>
    </location>
</feature>